<feature type="domain" description="ABC transporter" evidence="4">
    <location>
        <begin position="11"/>
        <end position="245"/>
    </location>
</feature>
<dbReference type="AlphaFoldDB" id="A0AAD3NY21"/>
<dbReference type="InterPro" id="IPR017871">
    <property type="entry name" value="ABC_transporter-like_CS"/>
</dbReference>
<dbReference type="GO" id="GO:0005524">
    <property type="term" value="F:ATP binding"/>
    <property type="evidence" value="ECO:0007669"/>
    <property type="project" value="UniProtKB-KW"/>
</dbReference>
<dbReference type="EMBL" id="BSFH01000024">
    <property type="protein sequence ID" value="GLK64075.1"/>
    <property type="molecule type" value="Genomic_DNA"/>
</dbReference>
<dbReference type="InterPro" id="IPR003439">
    <property type="entry name" value="ABC_transporter-like_ATP-bd"/>
</dbReference>
<accession>A0AAD3NY21</accession>
<dbReference type="Gene3D" id="3.40.50.300">
    <property type="entry name" value="P-loop containing nucleotide triphosphate hydrolases"/>
    <property type="match status" value="1"/>
</dbReference>
<keyword evidence="6" id="KW-1185">Reference proteome</keyword>
<dbReference type="PROSITE" id="PS50893">
    <property type="entry name" value="ABC_TRANSPORTER_2"/>
    <property type="match status" value="1"/>
</dbReference>
<keyword evidence="3 5" id="KW-0067">ATP-binding</keyword>
<reference evidence="5" key="1">
    <citation type="journal article" date="2014" name="Int. J. Syst. Evol. Microbiol.">
        <title>Complete genome sequence of Corynebacterium casei LMG S-19264T (=DSM 44701T), isolated from a smear-ripened cheese.</title>
        <authorList>
            <consortium name="US DOE Joint Genome Institute (JGI-PGF)"/>
            <person name="Walter F."/>
            <person name="Albersmeier A."/>
            <person name="Kalinowski J."/>
            <person name="Ruckert C."/>
        </authorList>
    </citation>
    <scope>NUCLEOTIDE SEQUENCE</scope>
    <source>
        <strain evidence="5">VKM B-2222</strain>
    </source>
</reference>
<dbReference type="PANTHER" id="PTHR42711:SF15">
    <property type="entry name" value="ABC-TYPE MULTIDRUG TRANSPORT SYSTEM, ATPASE COMPONENT"/>
    <property type="match status" value="1"/>
</dbReference>
<gene>
    <name evidence="5" type="ORF">GCM10017635_15460</name>
</gene>
<keyword evidence="1" id="KW-0813">Transport</keyword>
<dbReference type="PANTHER" id="PTHR42711">
    <property type="entry name" value="ABC TRANSPORTER ATP-BINDING PROTEIN"/>
    <property type="match status" value="1"/>
</dbReference>
<dbReference type="GO" id="GO:0016887">
    <property type="term" value="F:ATP hydrolysis activity"/>
    <property type="evidence" value="ECO:0007669"/>
    <property type="project" value="InterPro"/>
</dbReference>
<evidence type="ECO:0000256" key="1">
    <source>
        <dbReference type="ARBA" id="ARBA00022448"/>
    </source>
</evidence>
<evidence type="ECO:0000259" key="4">
    <source>
        <dbReference type="PROSITE" id="PS50893"/>
    </source>
</evidence>
<dbReference type="SMART" id="SM00382">
    <property type="entry name" value="AAA"/>
    <property type="match status" value="1"/>
</dbReference>
<evidence type="ECO:0000256" key="3">
    <source>
        <dbReference type="ARBA" id="ARBA00022840"/>
    </source>
</evidence>
<proteinExistence type="predicted"/>
<dbReference type="Pfam" id="PF00005">
    <property type="entry name" value="ABC_tran"/>
    <property type="match status" value="1"/>
</dbReference>
<dbReference type="RefSeq" id="WP_152366958.1">
    <property type="nucleotide sequence ID" value="NZ_BSFH01000024.1"/>
</dbReference>
<evidence type="ECO:0000256" key="2">
    <source>
        <dbReference type="ARBA" id="ARBA00022741"/>
    </source>
</evidence>
<comment type="caution">
    <text evidence="5">The sequence shown here is derived from an EMBL/GenBank/DDBJ whole genome shotgun (WGS) entry which is preliminary data.</text>
</comment>
<name>A0AAD3NY21_9RHOB</name>
<protein>
    <submittedName>
        <fullName evidence="5">ABC transporter ATP-binding protein</fullName>
    </submittedName>
</protein>
<evidence type="ECO:0000313" key="5">
    <source>
        <dbReference type="EMBL" id="GLK64075.1"/>
    </source>
</evidence>
<sequence>MPAPASNPNAIEISGLAKTYAAAGKQPEKHALKGLDLAIPAGSIFGLLGPNGAGKSTTINILAGLVRKTSGKVTIWGFDQDVNPRQSRAAIGVMPQELNIDPFLTPRASLEVQAGLYGVPRRERWTDELLALVGLTEQAESYSRHLSGGMKRRLLLAKALVHRPQILVLDEPTAGVDIQLREMLWRNVRRLNEQGMTIILTTHYLEEAEEMCDRIAIIDHGELVLCEDTSALLGRADSKTLVVDTGDARTLPHLPEAARAERRADGRLALSYAPSRVTADRLIDALRAAGLPIRDVTVEAPDLEDVFVQLTARPRP</sequence>
<dbReference type="PROSITE" id="PS00211">
    <property type="entry name" value="ABC_TRANSPORTER_1"/>
    <property type="match status" value="1"/>
</dbReference>
<evidence type="ECO:0000313" key="6">
    <source>
        <dbReference type="Proteomes" id="UP001143349"/>
    </source>
</evidence>
<dbReference type="Proteomes" id="UP001143349">
    <property type="component" value="Unassembled WGS sequence"/>
</dbReference>
<dbReference type="InterPro" id="IPR027417">
    <property type="entry name" value="P-loop_NTPase"/>
</dbReference>
<dbReference type="SUPFAM" id="SSF52540">
    <property type="entry name" value="P-loop containing nucleoside triphosphate hydrolases"/>
    <property type="match status" value="1"/>
</dbReference>
<organism evidence="5 6">
    <name type="scientific">Paracoccus kondratievae</name>
    <dbReference type="NCBI Taxonomy" id="135740"/>
    <lineage>
        <taxon>Bacteria</taxon>
        <taxon>Pseudomonadati</taxon>
        <taxon>Pseudomonadota</taxon>
        <taxon>Alphaproteobacteria</taxon>
        <taxon>Rhodobacterales</taxon>
        <taxon>Paracoccaceae</taxon>
        <taxon>Paracoccus</taxon>
    </lineage>
</organism>
<dbReference type="InterPro" id="IPR003593">
    <property type="entry name" value="AAA+_ATPase"/>
</dbReference>
<keyword evidence="2" id="KW-0547">Nucleotide-binding</keyword>
<reference evidence="5" key="2">
    <citation type="submission" date="2023-01" db="EMBL/GenBank/DDBJ databases">
        <authorList>
            <person name="Sun Q."/>
            <person name="Evtushenko L."/>
        </authorList>
    </citation>
    <scope>NUCLEOTIDE SEQUENCE</scope>
    <source>
        <strain evidence="5">VKM B-2222</strain>
    </source>
</reference>
<dbReference type="InterPro" id="IPR050763">
    <property type="entry name" value="ABC_transporter_ATP-binding"/>
</dbReference>